<dbReference type="SUPFAM" id="SSF48208">
    <property type="entry name" value="Six-hairpin glycosidases"/>
    <property type="match status" value="1"/>
</dbReference>
<dbReference type="InterPro" id="IPR008928">
    <property type="entry name" value="6-hairpin_glycosidase_sf"/>
</dbReference>
<dbReference type="GO" id="GO:0004555">
    <property type="term" value="F:alpha,alpha-trehalase activity"/>
    <property type="evidence" value="ECO:0007669"/>
    <property type="project" value="UniProtKB-EC"/>
</dbReference>
<dbReference type="PRINTS" id="PR00744">
    <property type="entry name" value="GLHYDRLASE37"/>
</dbReference>
<comment type="catalytic activity">
    <reaction evidence="4">
        <text>alpha,alpha-trehalose + H2O = alpha-D-glucose + beta-D-glucose</text>
        <dbReference type="Rhea" id="RHEA:32675"/>
        <dbReference type="ChEBI" id="CHEBI:15377"/>
        <dbReference type="ChEBI" id="CHEBI:15903"/>
        <dbReference type="ChEBI" id="CHEBI:16551"/>
        <dbReference type="ChEBI" id="CHEBI:17925"/>
        <dbReference type="EC" id="3.2.1.28"/>
    </reaction>
</comment>
<dbReference type="PANTHER" id="PTHR23403:SF1">
    <property type="entry name" value="TREHALASE"/>
    <property type="match status" value="1"/>
</dbReference>
<dbReference type="InterPro" id="IPR018232">
    <property type="entry name" value="Glyco_hydro_37_CS"/>
</dbReference>
<dbReference type="STRING" id="578460.C4VBJ5"/>
<proteinExistence type="inferred from homology"/>
<dbReference type="FunCoup" id="C4VBJ5">
    <property type="interactions" value="10"/>
</dbReference>
<dbReference type="PROSITE" id="PS00928">
    <property type="entry name" value="TREHALASE_2"/>
    <property type="match status" value="1"/>
</dbReference>
<dbReference type="KEGG" id="nce:NCER_102169"/>
<dbReference type="VEuPathDB" id="MicrosporidiaDB:NCER_102169"/>
<reference evidence="6" key="1">
    <citation type="journal article" date="2009" name="PLoS Pathog.">
        <title>Genomic analyses of the microsporidian Nosema ceranae, an emergent pathogen of honey bees.</title>
        <authorList>
            <person name="Cornman R.S."/>
            <person name="Chen Y.P."/>
            <person name="Schatz M.C."/>
            <person name="Street C."/>
            <person name="Zhao Y."/>
            <person name="Desany B."/>
            <person name="Egholm M."/>
            <person name="Hutchison S."/>
            <person name="Pettis J.S."/>
            <person name="Lipkin W.I."/>
            <person name="Evans J.D."/>
        </authorList>
    </citation>
    <scope>NUCLEOTIDE SEQUENCE [LARGE SCALE GENOMIC DNA]</scope>
    <source>
        <strain evidence="6">BRL01</strain>
    </source>
</reference>
<organism evidence="6">
    <name type="scientific">Vairimorpha ceranae (strain BRL01)</name>
    <name type="common">Microsporidian parasite</name>
    <name type="synonym">Nosema ceranae</name>
    <dbReference type="NCBI Taxonomy" id="578460"/>
    <lineage>
        <taxon>Eukaryota</taxon>
        <taxon>Fungi</taxon>
        <taxon>Fungi incertae sedis</taxon>
        <taxon>Microsporidia</taxon>
        <taxon>Nosematidae</taxon>
        <taxon>Vairimorpha</taxon>
    </lineage>
</organism>
<keyword evidence="3 4" id="KW-0326">Glycosidase</keyword>
<keyword evidence="2 4" id="KW-0378">Hydrolase</keyword>
<dbReference type="PANTHER" id="PTHR23403">
    <property type="entry name" value="TREHALASE"/>
    <property type="match status" value="1"/>
</dbReference>
<accession>C4VBJ5</accession>
<evidence type="ECO:0000256" key="4">
    <source>
        <dbReference type="RuleBase" id="RU361180"/>
    </source>
</evidence>
<gene>
    <name evidence="5" type="ORF">NCER_102169</name>
</gene>
<dbReference type="EC" id="3.2.1.28" evidence="4"/>
<evidence type="ECO:0000313" key="6">
    <source>
        <dbReference type="Proteomes" id="UP000009082"/>
    </source>
</evidence>
<dbReference type="HOGENOM" id="CLU_006451_4_0_1"/>
<dbReference type="InterPro" id="IPR001661">
    <property type="entry name" value="Glyco_hydro_37"/>
</dbReference>
<comment type="similarity">
    <text evidence="1 4">Belongs to the glycosyl hydrolase 37 family.</text>
</comment>
<dbReference type="GO" id="GO:0005993">
    <property type="term" value="P:trehalose catabolic process"/>
    <property type="evidence" value="ECO:0007669"/>
    <property type="project" value="TreeGrafter"/>
</dbReference>
<dbReference type="InParanoid" id="C4VBJ5"/>
<dbReference type="Gene3D" id="1.50.10.10">
    <property type="match status" value="1"/>
</dbReference>
<protein>
    <recommendedName>
        <fullName evidence="4">Trehalase</fullName>
        <ecNumber evidence="4">3.2.1.28</ecNumber>
    </recommendedName>
    <alternativeName>
        <fullName evidence="4">Alpha-trehalose glucohydrolase</fullName>
    </alternativeName>
</protein>
<dbReference type="Proteomes" id="UP000009082">
    <property type="component" value="Unassembled WGS sequence"/>
</dbReference>
<dbReference type="OMA" id="DAPFGWA"/>
<evidence type="ECO:0000256" key="2">
    <source>
        <dbReference type="ARBA" id="ARBA00022801"/>
    </source>
</evidence>
<evidence type="ECO:0000256" key="1">
    <source>
        <dbReference type="ARBA" id="ARBA00005615"/>
    </source>
</evidence>
<evidence type="ECO:0000313" key="5">
    <source>
        <dbReference type="EMBL" id="EEQ81407.1"/>
    </source>
</evidence>
<name>C4VBJ5_VAIC1</name>
<evidence type="ECO:0000256" key="3">
    <source>
        <dbReference type="ARBA" id="ARBA00023295"/>
    </source>
</evidence>
<dbReference type="PROSITE" id="PS00927">
    <property type="entry name" value="TREHALASE_1"/>
    <property type="match status" value="1"/>
</dbReference>
<dbReference type="InterPro" id="IPR012341">
    <property type="entry name" value="6hp_glycosidase-like_sf"/>
</dbReference>
<sequence length="623" mass="73393">MLPIIFMTAVLCNYFHTIEYQEISEILQFHVFDKTDSKKFADMHMKFELKFTHNALKKLVKDVDDLATIKDKLLNFVETFFVEEDDRQNIPFLVTGSDPDFVKDLDEQLKEVFTLIHEKWYIYARRDSFSNTDKFEEANDTLKIKSSVDQNSKNKKKEIFELLKSENIKENDLYNKITLPFTYFVPGGRFKEAYYWDSYWILIGLLSCNMNEYAFELTQSIAFLIDKFGYMPNGTRQYYLGRSQPPFFSQMLLRLYNANIHREWILEEGLESLEKEYNWWMENRHFDKDFRLNRYKITKINIPRPESFKEDFEFSDKFKELWAGAESGWDFSARWFNGGGKLENISTGDIIPVDLNVYMLITEKIILFLNEKKLEKKEASATFDTSTVINDSEKTINSSAKDPKEEVRKKILLFKNYILERESAINSILWNQEQKVWLDYNAVTKTHSKAFFFSNITPLFVNIKMPEGNLYDILDMYKKELFSYPGGIPVSNIESAKDENGQQWDFPNVWAPLTQMFVEYMINKDFDVALHVAKSFYRSVYKGLGTNKDFHEKYNCLLVGEKGQGGEYESQEGFGWTNGTVAWMIKIFKNKLTENDDHKKSYEDVCRIISSKKSEDNEGVVDI</sequence>
<dbReference type="AlphaFoldDB" id="C4VBJ5"/>
<dbReference type="OrthoDB" id="3542292at2759"/>
<dbReference type="Pfam" id="PF01204">
    <property type="entry name" value="Trehalase"/>
    <property type="match status" value="1"/>
</dbReference>
<dbReference type="EMBL" id="ACOL01000597">
    <property type="protein sequence ID" value="EEQ81407.1"/>
    <property type="molecule type" value="Genomic_DNA"/>
</dbReference>